<feature type="domain" description="HNH nuclease" evidence="1">
    <location>
        <begin position="26"/>
        <end position="122"/>
    </location>
</feature>
<reference evidence="2" key="1">
    <citation type="submission" date="2021-03" db="EMBL/GenBank/DDBJ databases">
        <title>Evolutionary innovations through gain and loss of genes in the ectomycorrhizal Boletales.</title>
        <authorList>
            <person name="Wu G."/>
            <person name="Miyauchi S."/>
            <person name="Morin E."/>
            <person name="Yang Z.-L."/>
            <person name="Xu J."/>
            <person name="Martin F.M."/>
        </authorList>
    </citation>
    <scope>NUCLEOTIDE SEQUENCE</scope>
    <source>
        <strain evidence="2">BR01</strain>
    </source>
</reference>
<organism evidence="2 3">
    <name type="scientific">Boletus reticuloceps</name>
    <dbReference type="NCBI Taxonomy" id="495285"/>
    <lineage>
        <taxon>Eukaryota</taxon>
        <taxon>Fungi</taxon>
        <taxon>Dikarya</taxon>
        <taxon>Basidiomycota</taxon>
        <taxon>Agaricomycotina</taxon>
        <taxon>Agaricomycetes</taxon>
        <taxon>Agaricomycetidae</taxon>
        <taxon>Boletales</taxon>
        <taxon>Boletineae</taxon>
        <taxon>Boletaceae</taxon>
        <taxon>Boletoideae</taxon>
        <taxon>Boletus</taxon>
    </lineage>
</organism>
<dbReference type="Pfam" id="PF13391">
    <property type="entry name" value="HNH_2"/>
    <property type="match status" value="1"/>
</dbReference>
<sequence length="213" mass="23932">MWVSHANQRVRSPHLSQALKRDNYRCVVTGAYALDQFTDAPVMGIPLTGNLEVAHILPRSINGGVATSGSKRSEAAEVWAVMQRFGRISPLELNGDQVHRLENVITLWDGVHSLFDKLQMWFEPSDNDPYKYFVKTSFPRWGMPYLPESFIITTTDPTLPRPSPDYLRLHAACARVAHLSGAADAMYDPSFPNMICCHVALQRVACWASDHVH</sequence>
<dbReference type="EMBL" id="JAGFBS010000059">
    <property type="protein sequence ID" value="KAG6369984.1"/>
    <property type="molecule type" value="Genomic_DNA"/>
</dbReference>
<name>A0A8I2YDN7_9AGAM</name>
<accession>A0A8I2YDN7</accession>
<evidence type="ECO:0000313" key="2">
    <source>
        <dbReference type="EMBL" id="KAG6369984.1"/>
    </source>
</evidence>
<evidence type="ECO:0000259" key="1">
    <source>
        <dbReference type="Pfam" id="PF13391"/>
    </source>
</evidence>
<proteinExistence type="predicted"/>
<gene>
    <name evidence="2" type="ORF">JVT61DRAFT_12620</name>
</gene>
<keyword evidence="3" id="KW-1185">Reference proteome</keyword>
<evidence type="ECO:0000313" key="3">
    <source>
        <dbReference type="Proteomes" id="UP000683000"/>
    </source>
</evidence>
<dbReference type="OrthoDB" id="2689743at2759"/>
<comment type="caution">
    <text evidence="2">The sequence shown here is derived from an EMBL/GenBank/DDBJ whole genome shotgun (WGS) entry which is preliminary data.</text>
</comment>
<protein>
    <recommendedName>
        <fullName evidence="1">HNH nuclease domain-containing protein</fullName>
    </recommendedName>
</protein>
<dbReference type="Proteomes" id="UP000683000">
    <property type="component" value="Unassembled WGS sequence"/>
</dbReference>
<dbReference type="InterPro" id="IPR003615">
    <property type="entry name" value="HNH_nuc"/>
</dbReference>
<dbReference type="AlphaFoldDB" id="A0A8I2YDN7"/>